<dbReference type="KEGG" id="acan:ACA1_145300"/>
<name>L8GDG6_ACACF</name>
<evidence type="ECO:0000313" key="8">
    <source>
        <dbReference type="Proteomes" id="UP000011083"/>
    </source>
</evidence>
<evidence type="ECO:0000256" key="4">
    <source>
        <dbReference type="PROSITE-ProRule" id="PRU00282"/>
    </source>
</evidence>
<comment type="subcellular location">
    <subcellularLocation>
        <location evidence="1">Membrane</location>
        <topology evidence="1">Multi-pass membrane protein</topology>
    </subcellularLocation>
</comment>
<dbReference type="GO" id="GO:0015187">
    <property type="term" value="F:glycine transmembrane transporter activity"/>
    <property type="evidence" value="ECO:0007669"/>
    <property type="project" value="TreeGrafter"/>
</dbReference>
<keyword evidence="5" id="KW-0813">Transport</keyword>
<dbReference type="GO" id="GO:0016020">
    <property type="term" value="C:membrane"/>
    <property type="evidence" value="ECO:0007669"/>
    <property type="project" value="UniProtKB-SubCell"/>
</dbReference>
<feature type="region of interest" description="Disordered" evidence="6">
    <location>
        <begin position="1"/>
        <end position="27"/>
    </location>
</feature>
<dbReference type="PANTHER" id="PTHR46181:SF3">
    <property type="entry name" value="MITOCHONDRIAL GLYCINE TRANSPORTER"/>
    <property type="match status" value="1"/>
</dbReference>
<reference evidence="7 8" key="1">
    <citation type="journal article" date="2013" name="Genome Biol.">
        <title>Genome of Acanthamoeba castellanii highlights extensive lateral gene transfer and early evolution of tyrosine kinase signaling.</title>
        <authorList>
            <person name="Clarke M."/>
            <person name="Lohan A.J."/>
            <person name="Liu B."/>
            <person name="Lagkouvardos I."/>
            <person name="Roy S."/>
            <person name="Zafar N."/>
            <person name="Bertelli C."/>
            <person name="Schilde C."/>
            <person name="Kianianmomeni A."/>
            <person name="Burglin T.R."/>
            <person name="Frech C."/>
            <person name="Turcotte B."/>
            <person name="Kopec K.O."/>
            <person name="Synnott J.M."/>
            <person name="Choo C."/>
            <person name="Paponov I."/>
            <person name="Finkler A."/>
            <person name="Soon Heng Tan C."/>
            <person name="Hutchins A.P."/>
            <person name="Weinmeier T."/>
            <person name="Rattei T."/>
            <person name="Chu J.S."/>
            <person name="Gimenez G."/>
            <person name="Irimia M."/>
            <person name="Rigden D.J."/>
            <person name="Fitzpatrick D.A."/>
            <person name="Lorenzo-Morales J."/>
            <person name="Bateman A."/>
            <person name="Chiu C.H."/>
            <person name="Tang P."/>
            <person name="Hegemann P."/>
            <person name="Fromm H."/>
            <person name="Raoult D."/>
            <person name="Greub G."/>
            <person name="Miranda-Saavedra D."/>
            <person name="Chen N."/>
            <person name="Nash P."/>
            <person name="Ginger M.L."/>
            <person name="Horn M."/>
            <person name="Schaap P."/>
            <person name="Caler L."/>
            <person name="Loftus B."/>
        </authorList>
    </citation>
    <scope>NUCLEOTIDE SEQUENCE [LARGE SCALE GENOMIC DNA]</scope>
    <source>
        <strain evidence="7 8">Neff</strain>
    </source>
</reference>
<feature type="compositionally biased region" description="Basic and acidic residues" evidence="6">
    <location>
        <begin position="8"/>
        <end position="27"/>
    </location>
</feature>
<dbReference type="InterPro" id="IPR023395">
    <property type="entry name" value="MCP_dom_sf"/>
</dbReference>
<feature type="repeat" description="Solcar" evidence="4">
    <location>
        <begin position="166"/>
        <end position="246"/>
    </location>
</feature>
<protein>
    <submittedName>
        <fullName evidence="7">Carrier superfamily protein</fullName>
    </submittedName>
</protein>
<comment type="similarity">
    <text evidence="5">Belongs to the mitochondrial carrier (TC 2.A.29) family.</text>
</comment>
<evidence type="ECO:0000256" key="3">
    <source>
        <dbReference type="ARBA" id="ARBA00023136"/>
    </source>
</evidence>
<dbReference type="Pfam" id="PF00153">
    <property type="entry name" value="Mito_carr"/>
    <property type="match status" value="1"/>
</dbReference>
<dbReference type="RefSeq" id="XP_004332922.1">
    <property type="nucleotide sequence ID" value="XM_004332874.1"/>
</dbReference>
<keyword evidence="8" id="KW-1185">Reference proteome</keyword>
<dbReference type="VEuPathDB" id="AmoebaDB:ACA1_145300"/>
<dbReference type="AlphaFoldDB" id="L8GDG6"/>
<keyword evidence="2 4" id="KW-0812">Transmembrane</keyword>
<dbReference type="Gene3D" id="1.50.40.10">
    <property type="entry name" value="Mitochondrial carrier domain"/>
    <property type="match status" value="1"/>
</dbReference>
<gene>
    <name evidence="7" type="ORF">ACA1_145300</name>
</gene>
<dbReference type="EMBL" id="KB008171">
    <property type="protein sequence ID" value="ELR10909.1"/>
    <property type="molecule type" value="Genomic_DNA"/>
</dbReference>
<feature type="compositionally biased region" description="Low complexity" evidence="6">
    <location>
        <begin position="257"/>
        <end position="277"/>
    </location>
</feature>
<organism evidence="7 8">
    <name type="scientific">Acanthamoeba castellanii (strain ATCC 30010 / Neff)</name>
    <dbReference type="NCBI Taxonomy" id="1257118"/>
    <lineage>
        <taxon>Eukaryota</taxon>
        <taxon>Amoebozoa</taxon>
        <taxon>Discosea</taxon>
        <taxon>Longamoebia</taxon>
        <taxon>Centramoebida</taxon>
        <taxon>Acanthamoebidae</taxon>
        <taxon>Acanthamoeba</taxon>
    </lineage>
</organism>
<dbReference type="PROSITE" id="PS50920">
    <property type="entry name" value="SOLCAR"/>
    <property type="match status" value="1"/>
</dbReference>
<proteinExistence type="inferred from homology"/>
<evidence type="ECO:0000256" key="1">
    <source>
        <dbReference type="ARBA" id="ARBA00004141"/>
    </source>
</evidence>
<accession>L8GDG6</accession>
<dbReference type="Proteomes" id="UP000011083">
    <property type="component" value="Unassembled WGS sequence"/>
</dbReference>
<dbReference type="STRING" id="1257118.L8GDG6"/>
<dbReference type="InterPro" id="IPR018108">
    <property type="entry name" value="MCP_transmembrane"/>
</dbReference>
<dbReference type="SUPFAM" id="SSF103506">
    <property type="entry name" value="Mitochondrial carrier"/>
    <property type="match status" value="1"/>
</dbReference>
<dbReference type="GeneID" id="14911293"/>
<evidence type="ECO:0000256" key="6">
    <source>
        <dbReference type="SAM" id="MobiDB-lite"/>
    </source>
</evidence>
<evidence type="ECO:0000256" key="2">
    <source>
        <dbReference type="ARBA" id="ARBA00022692"/>
    </source>
</evidence>
<dbReference type="PANTHER" id="PTHR46181">
    <property type="entry name" value="MITOCHONDRIAL GLYCINE TRANSPORTER"/>
    <property type="match status" value="1"/>
</dbReference>
<sequence>MSSVTINKQREAKRGAATDSVAAREEADTQSKLSARCSCADGASDMQGLLHMYMSGTVVGVANAAMFHPVDSIRIRYFFLPRSKKTVHMDDIRGVSFWKGISFNMFSTALKQMAFYPTQELIKHVCIAKGGFNMFSTALKQMAFYPTQELIKHVCIAKGGMSEERGQFFSSMFAGMVLGLLAAPINVIKVPLQSGVNATFTVRQICRDVYRERGLLGFYRGGLGIVLRDTVWSMAYFPMFGLLRKTLSSVVPPSLFSSTPTPGSTDAAAATSASAPASERDPRSVAINSLSSVTASMMAMLASYPFDSSRLYRQKFGGQYGFWHGFLKSFQPSSANYRSLAASLIRVHRSIRTANRGILARMRDDADAEGDASTWIDGKEHSGRTSKIYWLRHNPPTFDD</sequence>
<evidence type="ECO:0000256" key="5">
    <source>
        <dbReference type="RuleBase" id="RU000488"/>
    </source>
</evidence>
<dbReference type="GO" id="GO:0005739">
    <property type="term" value="C:mitochondrion"/>
    <property type="evidence" value="ECO:0007669"/>
    <property type="project" value="TreeGrafter"/>
</dbReference>
<feature type="region of interest" description="Disordered" evidence="6">
    <location>
        <begin position="257"/>
        <end position="281"/>
    </location>
</feature>
<keyword evidence="3 4" id="KW-0472">Membrane</keyword>
<evidence type="ECO:0000313" key="7">
    <source>
        <dbReference type="EMBL" id="ELR10909.1"/>
    </source>
</evidence>
<dbReference type="GO" id="GO:1904983">
    <property type="term" value="P:glycine import into mitochondrion"/>
    <property type="evidence" value="ECO:0007669"/>
    <property type="project" value="TreeGrafter"/>
</dbReference>